<feature type="domain" description="VWFA" evidence="6">
    <location>
        <begin position="104"/>
        <end position="209"/>
    </location>
</feature>
<dbReference type="Proteomes" id="UP000179797">
    <property type="component" value="Unassembled WGS sequence"/>
</dbReference>
<dbReference type="PROSITE" id="PS50005">
    <property type="entry name" value="TPR"/>
    <property type="match status" value="1"/>
</dbReference>
<evidence type="ECO:0000256" key="4">
    <source>
        <dbReference type="SAM" id="MobiDB-lite"/>
    </source>
</evidence>
<dbReference type="AlphaFoldDB" id="A0A1S1Z1D0"/>
<dbReference type="SUPFAM" id="SSF53300">
    <property type="entry name" value="vWA-like"/>
    <property type="match status" value="1"/>
</dbReference>
<dbReference type="InterPro" id="IPR013105">
    <property type="entry name" value="TPR_2"/>
</dbReference>
<feature type="transmembrane region" description="Helical" evidence="5">
    <location>
        <begin position="72"/>
        <end position="90"/>
    </location>
</feature>
<keyword evidence="1" id="KW-0677">Repeat</keyword>
<dbReference type="InterPro" id="IPR002035">
    <property type="entry name" value="VWF_A"/>
</dbReference>
<feature type="compositionally biased region" description="Basic and acidic residues" evidence="4">
    <location>
        <begin position="478"/>
        <end position="495"/>
    </location>
</feature>
<dbReference type="InterPro" id="IPR036465">
    <property type="entry name" value="vWFA_dom_sf"/>
</dbReference>
<dbReference type="Gene3D" id="3.40.50.410">
    <property type="entry name" value="von Willebrand factor, type A domain"/>
    <property type="match status" value="1"/>
</dbReference>
<accession>A0A1S1Z1D0</accession>
<dbReference type="PROSITE" id="PS50293">
    <property type="entry name" value="TPR_REGION"/>
    <property type="match status" value="1"/>
</dbReference>
<dbReference type="SMART" id="SM00028">
    <property type="entry name" value="TPR"/>
    <property type="match status" value="1"/>
</dbReference>
<dbReference type="STRING" id="915059.NH26_12350"/>
<protein>
    <recommendedName>
        <fullName evidence="6">VWFA domain-containing protein</fullName>
    </recommendedName>
</protein>
<gene>
    <name evidence="7" type="ORF">NH26_12350</name>
</gene>
<evidence type="ECO:0000256" key="2">
    <source>
        <dbReference type="ARBA" id="ARBA00022803"/>
    </source>
</evidence>
<evidence type="ECO:0000313" key="7">
    <source>
        <dbReference type="EMBL" id="OHX67076.1"/>
    </source>
</evidence>
<evidence type="ECO:0000259" key="6">
    <source>
        <dbReference type="Pfam" id="PF13519"/>
    </source>
</evidence>
<evidence type="ECO:0000256" key="3">
    <source>
        <dbReference type="PROSITE-ProRule" id="PRU00339"/>
    </source>
</evidence>
<comment type="caution">
    <text evidence="7">The sequence shown here is derived from an EMBL/GenBank/DDBJ whole genome shotgun (WGS) entry which is preliminary data.</text>
</comment>
<dbReference type="InterPro" id="IPR019734">
    <property type="entry name" value="TPR_rpt"/>
</dbReference>
<feature type="transmembrane region" description="Helical" evidence="5">
    <location>
        <begin position="22"/>
        <end position="40"/>
    </location>
</feature>
<dbReference type="InterPro" id="IPR050768">
    <property type="entry name" value="UPF0353/GerABKA_families"/>
</dbReference>
<keyword evidence="5" id="KW-0472">Membrane</keyword>
<dbReference type="InterPro" id="IPR011990">
    <property type="entry name" value="TPR-like_helical_dom_sf"/>
</dbReference>
<dbReference type="RefSeq" id="WP_044227829.1">
    <property type="nucleotide sequence ID" value="NZ_JRYR02000001.1"/>
</dbReference>
<organism evidence="7 8">
    <name type="scientific">Flammeovirga pacifica</name>
    <dbReference type="NCBI Taxonomy" id="915059"/>
    <lineage>
        <taxon>Bacteria</taxon>
        <taxon>Pseudomonadati</taxon>
        <taxon>Bacteroidota</taxon>
        <taxon>Cytophagia</taxon>
        <taxon>Cytophagales</taxon>
        <taxon>Flammeovirgaceae</taxon>
        <taxon>Flammeovirga</taxon>
    </lineage>
</organism>
<dbReference type="PANTHER" id="PTHR22550">
    <property type="entry name" value="SPORE GERMINATION PROTEIN"/>
    <property type="match status" value="1"/>
</dbReference>
<dbReference type="Pfam" id="PF13519">
    <property type="entry name" value="VWA_2"/>
    <property type="match status" value="1"/>
</dbReference>
<dbReference type="EMBL" id="JRYR02000001">
    <property type="protein sequence ID" value="OHX67076.1"/>
    <property type="molecule type" value="Genomic_DNA"/>
</dbReference>
<evidence type="ECO:0000256" key="1">
    <source>
        <dbReference type="ARBA" id="ARBA00022737"/>
    </source>
</evidence>
<dbReference type="Gene3D" id="1.25.40.10">
    <property type="entry name" value="Tetratricopeptide repeat domain"/>
    <property type="match status" value="1"/>
</dbReference>
<reference evidence="7 8" key="1">
    <citation type="journal article" date="2012" name="Int. J. Syst. Evol. Microbiol.">
        <title>Flammeovirga pacifica sp. nov., isolated from deep-sea sediment.</title>
        <authorList>
            <person name="Xu H."/>
            <person name="Fu Y."/>
            <person name="Yang N."/>
            <person name="Ding Z."/>
            <person name="Lai Q."/>
            <person name="Zeng R."/>
        </authorList>
    </citation>
    <scope>NUCLEOTIDE SEQUENCE [LARGE SCALE GENOMIC DNA]</scope>
    <source>
        <strain evidence="8">DSM 24597 / LMG 26175 / WPAGA1</strain>
    </source>
</reference>
<evidence type="ECO:0000256" key="5">
    <source>
        <dbReference type="SAM" id="Phobius"/>
    </source>
</evidence>
<name>A0A1S1Z1D0_FLAPC</name>
<dbReference type="SUPFAM" id="SSF48452">
    <property type="entry name" value="TPR-like"/>
    <property type="match status" value="1"/>
</dbReference>
<keyword evidence="5" id="KW-0812">Transmembrane</keyword>
<sequence length="585" mass="66579">MKEINDFFEGFSTNIHFLRPDYLWTLVPIGILFIVTWISVRESEYWKKLIHPQLLKILLIKGNKRGAWFPKLLMILTLTLSVFAAAGPTWQRVDKPGNQTEAKVMIILDLSRSMLATDIGPTRLERAKMKIKDYLEINEGVNTGLIVFAGSAHEALPPTKDFKTFRSTLDALSPNSMPLKGSNLEHALQISDITLDKTDAPSFVWVITDDLDATATQALAKRADSEDKYSLLVLGTPEGSHIPLYRNRLLKDKSGKAVTVSLNTNQLQKTLAIPNVSLIPFTLDKSDIEIYVKEIKESLVFTKDSEKAEEDWVDAGYYLLYIIVFLSLFWFRKGLLVQWNWVIILPFVFIFGSCNQIDQLPKEDLTVKDLFMTRDQQAQKELEKGNTEKAVDLFEDESQKAYVLAQNGEYDKAADAYSQDVSAESMYNLGVSQAKLGNWEAAQTAFEMALNIDPELKPAQKNLEIAKEQMRMINIHMSDESNLGKDKAMQGREYEPEAGEPEQESAQNSDRKAEGEFETIQEMGEKEVNPSMEELLEMQFSASKSQSKASMIRQVKLEPSMFLKKKFKYQYLTDENKPKPTDQKW</sequence>
<proteinExistence type="predicted"/>
<dbReference type="OrthoDB" id="9807628at2"/>
<evidence type="ECO:0000313" key="8">
    <source>
        <dbReference type="Proteomes" id="UP000179797"/>
    </source>
</evidence>
<keyword evidence="8" id="KW-1185">Reference proteome</keyword>
<feature type="repeat" description="TPR" evidence="3">
    <location>
        <begin position="423"/>
        <end position="456"/>
    </location>
</feature>
<dbReference type="PANTHER" id="PTHR22550:SF14">
    <property type="entry name" value="VWFA DOMAIN-CONTAINING PROTEIN"/>
    <property type="match status" value="1"/>
</dbReference>
<dbReference type="Pfam" id="PF07719">
    <property type="entry name" value="TPR_2"/>
    <property type="match status" value="1"/>
</dbReference>
<keyword evidence="5" id="KW-1133">Transmembrane helix</keyword>
<keyword evidence="2 3" id="KW-0802">TPR repeat</keyword>
<feature type="region of interest" description="Disordered" evidence="4">
    <location>
        <begin position="478"/>
        <end position="521"/>
    </location>
</feature>